<dbReference type="EMBL" id="JARBDR010000903">
    <property type="protein sequence ID" value="KAJ8303961.1"/>
    <property type="molecule type" value="Genomic_DNA"/>
</dbReference>
<dbReference type="InterPro" id="IPR042989">
    <property type="entry name" value="ZMY15"/>
</dbReference>
<accession>A0ABQ9EHR2</accession>
<feature type="domain" description="Mitochondrial splicing suppressor 51-like C-terminal" evidence="1">
    <location>
        <begin position="84"/>
        <end position="185"/>
    </location>
</feature>
<dbReference type="InterPro" id="IPR046824">
    <property type="entry name" value="Mss51-like_C"/>
</dbReference>
<evidence type="ECO:0000259" key="1">
    <source>
        <dbReference type="Pfam" id="PF20179"/>
    </source>
</evidence>
<proteinExistence type="predicted"/>
<dbReference type="PANTHER" id="PTHR47085">
    <property type="entry name" value="ZINC FINGER MYND DOMAIN-CONTAINING PROTEIN 15"/>
    <property type="match status" value="1"/>
</dbReference>
<comment type="caution">
    <text evidence="2">The sequence shown here is derived from an EMBL/GenBank/DDBJ whole genome shotgun (WGS) entry which is preliminary data.</text>
</comment>
<reference evidence="2 3" key="1">
    <citation type="submission" date="2022-12" db="EMBL/GenBank/DDBJ databases">
        <title>Chromosome-level genome of Tegillarca granosa.</title>
        <authorList>
            <person name="Kim J."/>
        </authorList>
    </citation>
    <scope>NUCLEOTIDE SEQUENCE [LARGE SCALE GENOMIC DNA]</scope>
    <source>
        <strain evidence="2">Teg-2019</strain>
        <tissue evidence="2">Adductor muscle</tissue>
    </source>
</reference>
<organism evidence="2 3">
    <name type="scientific">Tegillarca granosa</name>
    <name type="common">Malaysian cockle</name>
    <name type="synonym">Anadara granosa</name>
    <dbReference type="NCBI Taxonomy" id="220873"/>
    <lineage>
        <taxon>Eukaryota</taxon>
        <taxon>Metazoa</taxon>
        <taxon>Spiralia</taxon>
        <taxon>Lophotrochozoa</taxon>
        <taxon>Mollusca</taxon>
        <taxon>Bivalvia</taxon>
        <taxon>Autobranchia</taxon>
        <taxon>Pteriomorphia</taxon>
        <taxon>Arcoida</taxon>
        <taxon>Arcoidea</taxon>
        <taxon>Arcidae</taxon>
        <taxon>Tegillarca</taxon>
    </lineage>
</organism>
<feature type="non-terminal residue" evidence="2">
    <location>
        <position position="231"/>
    </location>
</feature>
<evidence type="ECO:0000313" key="3">
    <source>
        <dbReference type="Proteomes" id="UP001217089"/>
    </source>
</evidence>
<dbReference type="Pfam" id="PF20179">
    <property type="entry name" value="MSS51_C"/>
    <property type="match status" value="1"/>
</dbReference>
<sequence>MMDHSRHSKELESVITVILEMSKINSRNGTLSNSDDPYVLPVESSILEEKPSLSLDVDIRDWKSYYTYRGFRMDSPICILLQWPLTLYYIVAKCLPHDYLRCCNSIDTTEICIDIVGVEKEVEMLETFQEFGKLLPDKQIDIHMFGREIWKGIDGCVQVKDNIKITIHRKLYHKITNHRKPHVIVDYCQHSIELAKNGLKEHCLLDISEPIINPFRSPVIKLCEEHDMPWF</sequence>
<dbReference type="PANTHER" id="PTHR47085:SF1">
    <property type="entry name" value="ZINC FINGER MYND DOMAIN-CONTAINING PROTEIN 15"/>
    <property type="match status" value="1"/>
</dbReference>
<dbReference type="Proteomes" id="UP001217089">
    <property type="component" value="Unassembled WGS sequence"/>
</dbReference>
<gene>
    <name evidence="2" type="ORF">KUTeg_017544</name>
</gene>
<evidence type="ECO:0000313" key="2">
    <source>
        <dbReference type="EMBL" id="KAJ8303961.1"/>
    </source>
</evidence>
<keyword evidence="3" id="KW-1185">Reference proteome</keyword>
<protein>
    <recommendedName>
        <fullName evidence="1">Mitochondrial splicing suppressor 51-like C-terminal domain-containing protein</fullName>
    </recommendedName>
</protein>
<name>A0ABQ9EHR2_TEGGR</name>